<evidence type="ECO:0000313" key="2">
    <source>
        <dbReference type="EMBL" id="GAA5056644.1"/>
    </source>
</evidence>
<evidence type="ECO:0000313" key="3">
    <source>
        <dbReference type="Proteomes" id="UP001500603"/>
    </source>
</evidence>
<proteinExistence type="predicted"/>
<evidence type="ECO:0000256" key="1">
    <source>
        <dbReference type="SAM" id="MobiDB-lite"/>
    </source>
</evidence>
<dbReference type="Proteomes" id="UP001500603">
    <property type="component" value="Unassembled WGS sequence"/>
</dbReference>
<sequence length="139" mass="15890">MNTKLENFLLYAIADDWAAIAEFDASVRKISPDEYSRREVLRIIRELASRSYISLGAFPGGGRSWEPWDVSLDEEIRRIALGYNNAHGYLDISDDEIGSNEVFRAAITQEGRKRLQDLGDPYEKYGDPWADDPFLRADN</sequence>
<feature type="compositionally biased region" description="Basic and acidic residues" evidence="1">
    <location>
        <begin position="117"/>
        <end position="126"/>
    </location>
</feature>
<comment type="caution">
    <text evidence="2">The sequence shown here is derived from an EMBL/GenBank/DDBJ whole genome shotgun (WGS) entry which is preliminary data.</text>
</comment>
<dbReference type="RefSeq" id="WP_345496384.1">
    <property type="nucleotide sequence ID" value="NZ_BAABJM010000002.1"/>
</dbReference>
<organism evidence="2 3">
    <name type="scientific">Nocardia callitridis</name>
    <dbReference type="NCBI Taxonomy" id="648753"/>
    <lineage>
        <taxon>Bacteria</taxon>
        <taxon>Bacillati</taxon>
        <taxon>Actinomycetota</taxon>
        <taxon>Actinomycetes</taxon>
        <taxon>Mycobacteriales</taxon>
        <taxon>Nocardiaceae</taxon>
        <taxon>Nocardia</taxon>
    </lineage>
</organism>
<reference evidence="3" key="1">
    <citation type="journal article" date="2019" name="Int. J. Syst. Evol. Microbiol.">
        <title>The Global Catalogue of Microorganisms (GCM) 10K type strain sequencing project: providing services to taxonomists for standard genome sequencing and annotation.</title>
        <authorList>
            <consortium name="The Broad Institute Genomics Platform"/>
            <consortium name="The Broad Institute Genome Sequencing Center for Infectious Disease"/>
            <person name="Wu L."/>
            <person name="Ma J."/>
        </authorList>
    </citation>
    <scope>NUCLEOTIDE SEQUENCE [LARGE SCALE GENOMIC DNA]</scope>
    <source>
        <strain evidence="3">JCM 18298</strain>
    </source>
</reference>
<feature type="region of interest" description="Disordered" evidence="1">
    <location>
        <begin position="117"/>
        <end position="139"/>
    </location>
</feature>
<accession>A0ABP9KHU4</accession>
<keyword evidence="3" id="KW-1185">Reference proteome</keyword>
<gene>
    <name evidence="2" type="ORF">GCM10023318_34310</name>
</gene>
<name>A0ABP9KHU4_9NOCA</name>
<protein>
    <submittedName>
        <fullName evidence="2">Uncharacterized protein</fullName>
    </submittedName>
</protein>
<dbReference type="EMBL" id="BAABJM010000002">
    <property type="protein sequence ID" value="GAA5056644.1"/>
    <property type="molecule type" value="Genomic_DNA"/>
</dbReference>